<dbReference type="Gene3D" id="2.70.98.10">
    <property type="match status" value="1"/>
</dbReference>
<protein>
    <recommendedName>
        <fullName evidence="3">beta-galactosidase</fullName>
        <ecNumber evidence="3">3.2.1.23</ecNumber>
    </recommendedName>
    <alternativeName>
        <fullName evidence="6">Lactase</fullName>
    </alternativeName>
</protein>
<dbReference type="GeneID" id="28835489"/>
<evidence type="ECO:0000259" key="7">
    <source>
        <dbReference type="SMART" id="SM01038"/>
    </source>
</evidence>
<dbReference type="InterPro" id="IPR006101">
    <property type="entry name" value="Glyco_hydro_2"/>
</dbReference>
<dbReference type="Pfam" id="PF16353">
    <property type="entry name" value="LacZ_4"/>
    <property type="match status" value="1"/>
</dbReference>
<dbReference type="SUPFAM" id="SSF49785">
    <property type="entry name" value="Galactose-binding domain-like"/>
    <property type="match status" value="1"/>
</dbReference>
<dbReference type="PANTHER" id="PTHR46323:SF2">
    <property type="entry name" value="BETA-GALACTOSIDASE"/>
    <property type="match status" value="1"/>
</dbReference>
<organism evidence="8 9">
    <name type="scientific">Pseudogymnoascus verrucosus</name>
    <dbReference type="NCBI Taxonomy" id="342668"/>
    <lineage>
        <taxon>Eukaryota</taxon>
        <taxon>Fungi</taxon>
        <taxon>Dikarya</taxon>
        <taxon>Ascomycota</taxon>
        <taxon>Pezizomycotina</taxon>
        <taxon>Leotiomycetes</taxon>
        <taxon>Thelebolales</taxon>
        <taxon>Thelebolaceae</taxon>
        <taxon>Pseudogymnoascus</taxon>
    </lineage>
</organism>
<dbReference type="EMBL" id="KV460211">
    <property type="protein sequence ID" value="OBT99681.1"/>
    <property type="molecule type" value="Genomic_DNA"/>
</dbReference>
<gene>
    <name evidence="8" type="primary">LAC4_1</name>
    <name evidence="8" type="ORF">VE01_02103</name>
</gene>
<dbReference type="STRING" id="342668.A0A1B8GV11"/>
<dbReference type="GO" id="GO:0005990">
    <property type="term" value="P:lactose catabolic process"/>
    <property type="evidence" value="ECO:0007669"/>
    <property type="project" value="TreeGrafter"/>
</dbReference>
<dbReference type="OrthoDB" id="408320at2759"/>
<name>A0A1B8GV11_9PEZI</name>
<evidence type="ECO:0000256" key="5">
    <source>
        <dbReference type="ARBA" id="ARBA00023295"/>
    </source>
</evidence>
<reference evidence="9" key="2">
    <citation type="journal article" date="2018" name="Nat. Commun.">
        <title>Extreme sensitivity to ultraviolet light in the fungal pathogen causing white-nose syndrome of bats.</title>
        <authorList>
            <person name="Palmer J.M."/>
            <person name="Drees K.P."/>
            <person name="Foster J.T."/>
            <person name="Lindner D.L."/>
        </authorList>
    </citation>
    <scope>NUCLEOTIDE SEQUENCE [LARGE SCALE GENOMIC DNA]</scope>
    <source>
        <strain evidence="9">UAMH 10579</strain>
    </source>
</reference>
<dbReference type="Gene3D" id="2.60.40.10">
    <property type="entry name" value="Immunoglobulins"/>
    <property type="match status" value="2"/>
</dbReference>
<keyword evidence="5" id="KW-0326">Glycosidase</keyword>
<dbReference type="Proteomes" id="UP000091956">
    <property type="component" value="Unassembled WGS sequence"/>
</dbReference>
<dbReference type="InterPro" id="IPR011013">
    <property type="entry name" value="Gal_mutarotase_sf_dom"/>
</dbReference>
<evidence type="ECO:0000256" key="2">
    <source>
        <dbReference type="ARBA" id="ARBA00007401"/>
    </source>
</evidence>
<evidence type="ECO:0000256" key="6">
    <source>
        <dbReference type="ARBA" id="ARBA00032230"/>
    </source>
</evidence>
<dbReference type="InterPro" id="IPR032312">
    <property type="entry name" value="LacZ_4"/>
</dbReference>
<dbReference type="Gene3D" id="2.60.120.260">
    <property type="entry name" value="Galactose-binding domain-like"/>
    <property type="match status" value="1"/>
</dbReference>
<dbReference type="InterPro" id="IPR004199">
    <property type="entry name" value="B-gal_small/dom_5"/>
</dbReference>
<sequence>MAGIFPASKPDWDNIEIIHRGTLPPRSSFFVYDSYAHAISQDTNFSCSVKLSGTWKFHHCYNPFDAPPGIEQPSFDISQLADIQVPGLWQLQGWANPHYSNVNYIIPVDPPNVPYQGNQTGSYVRKFTVPEGFAGDQLRLRFEGVDSAFHVYVNGHAIGYSQGARNPSEFDITSAVVPGGENTLAVIVYQYCDGSYLEDQDQWRLSGIFRDVFLLAFPKPHIRDFHVQTLLDADYKDADLNVTVDVDGDGPINLTLIDHDGQTVVTLSKQASDGASVKFEAAIIEPRKWSAEDPQLYKLILEFGGRFLAKNVGFRKVEMKEGIYTINGKRIVFRGVNRHEHHPVHGRSVPYEFMKNDLLTMKRCNINSIRTCHQPSDPRLYDLADELGFWIIDEADVECHGFATIDRAALTEEEKKKSFHERIELVYGTSARWTSDNPEWKAQYVDRAVQLCARDKNSPSVVMWSLGNEAFYGCNFQSMYDEIKAIDESRPIHYEGDRETKSADIWSQMYVHPDDLVEEIKNPKHNKSLILCEFAHAMGNGPGNLKEYMDAFYAHPRLQGGHVWEWSNQGLQTKDPSTGENFYAYGGDFGDVPNNPTFILDGLVSSDHTATPGLLEYRKAIEPVQVKSYEGQKVTIINRYDLISLNHLKCTAFIVGDGFKKSLGEIAIPMDIPPHTEESLLLPNLEIPEFDGESYLQLDFCLKSATIWADCGHLVASSQLLLRSFPVLATPTPVTAAPTLVTTHSTLNISTTTSDWTFSVTAGKLISWKKANIELIQDGLGPELGISRAMTDNDVKIDGVDWNDKFVFLSQPHTRSVSWETNDQTSSIEVVVHARLAPPVLSWSFSTTTTYTFRGDGTLHINCAGKPDDGLNLPLTMPRLGFTLGLVPMLDAVQWFGRGPGESYKDKKMSQLFGNWSASVDELFFDYDHPQETSNRTDVRWVKLGSNDGKVSLTAKFGAQDGFSFMASHYTSKDLEEAAHPFDLRRTKKDYVVLRLDEDHNGLGTGACGPKTLAQYALKPREFAFDIDLE</sequence>
<dbReference type="SUPFAM" id="SSF74650">
    <property type="entry name" value="Galactose mutarotase-like"/>
    <property type="match status" value="1"/>
</dbReference>
<dbReference type="InterPro" id="IPR014718">
    <property type="entry name" value="GH-type_carb-bd"/>
</dbReference>
<dbReference type="SUPFAM" id="SSF51445">
    <property type="entry name" value="(Trans)glycosidases"/>
    <property type="match status" value="1"/>
</dbReference>
<dbReference type="SUPFAM" id="SSF49303">
    <property type="entry name" value="beta-Galactosidase/glucuronidase domain"/>
    <property type="match status" value="2"/>
</dbReference>
<dbReference type="InterPro" id="IPR006103">
    <property type="entry name" value="Glyco_hydro_2_cat"/>
</dbReference>
<dbReference type="GO" id="GO:0009341">
    <property type="term" value="C:beta-galactosidase complex"/>
    <property type="evidence" value="ECO:0007669"/>
    <property type="project" value="InterPro"/>
</dbReference>
<dbReference type="Pfam" id="PF00703">
    <property type="entry name" value="Glyco_hydro_2"/>
    <property type="match status" value="1"/>
</dbReference>
<keyword evidence="4" id="KW-0378">Hydrolase</keyword>
<proteinExistence type="inferred from homology"/>
<dbReference type="InterPro" id="IPR013783">
    <property type="entry name" value="Ig-like_fold"/>
</dbReference>
<keyword evidence="9" id="KW-1185">Reference proteome</keyword>
<dbReference type="AlphaFoldDB" id="A0A1B8GV11"/>
<dbReference type="InterPro" id="IPR008979">
    <property type="entry name" value="Galactose-bd-like_sf"/>
</dbReference>
<evidence type="ECO:0000256" key="4">
    <source>
        <dbReference type="ARBA" id="ARBA00022801"/>
    </source>
</evidence>
<dbReference type="Gene3D" id="3.20.20.80">
    <property type="entry name" value="Glycosidases"/>
    <property type="match status" value="1"/>
</dbReference>
<dbReference type="Pfam" id="PF02837">
    <property type="entry name" value="Glyco_hydro_2_N"/>
    <property type="match status" value="1"/>
</dbReference>
<reference evidence="8 9" key="1">
    <citation type="submission" date="2016-03" db="EMBL/GenBank/DDBJ databases">
        <title>Comparative genomics of Pseudogymnoascus destructans, the fungus causing white-nose syndrome of bats.</title>
        <authorList>
            <person name="Palmer J.M."/>
            <person name="Drees K.P."/>
            <person name="Foster J.T."/>
            <person name="Lindner D.L."/>
        </authorList>
    </citation>
    <scope>NUCLEOTIDE SEQUENCE [LARGE SCALE GENOMIC DNA]</scope>
    <source>
        <strain evidence="8 9">UAMH 10579</strain>
    </source>
</reference>
<accession>A0A1B8GV11</accession>
<feature type="domain" description="Beta galactosidase small chain/" evidence="7">
    <location>
        <begin position="748"/>
        <end position="1030"/>
    </location>
</feature>
<dbReference type="InterPro" id="IPR006102">
    <property type="entry name" value="Ig-like_GH2"/>
</dbReference>
<comment type="similarity">
    <text evidence="2">Belongs to the glycosyl hydrolase 2 family.</text>
</comment>
<dbReference type="SMART" id="SM01038">
    <property type="entry name" value="Bgal_small_N"/>
    <property type="match status" value="1"/>
</dbReference>
<evidence type="ECO:0000313" key="9">
    <source>
        <dbReference type="Proteomes" id="UP000091956"/>
    </source>
</evidence>
<dbReference type="Pfam" id="PF02929">
    <property type="entry name" value="Bgal_small_N"/>
    <property type="match status" value="1"/>
</dbReference>
<evidence type="ECO:0000313" key="8">
    <source>
        <dbReference type="EMBL" id="OBT99681.1"/>
    </source>
</evidence>
<dbReference type="GO" id="GO:0030246">
    <property type="term" value="F:carbohydrate binding"/>
    <property type="evidence" value="ECO:0007669"/>
    <property type="project" value="InterPro"/>
</dbReference>
<dbReference type="EC" id="3.2.1.23" evidence="3"/>
<dbReference type="Pfam" id="PF02836">
    <property type="entry name" value="Glyco_hydro_2_C"/>
    <property type="match status" value="1"/>
</dbReference>
<dbReference type="GO" id="GO:0004565">
    <property type="term" value="F:beta-galactosidase activity"/>
    <property type="evidence" value="ECO:0007669"/>
    <property type="project" value="UniProtKB-EC"/>
</dbReference>
<dbReference type="InterPro" id="IPR006104">
    <property type="entry name" value="Glyco_hydro_2_N"/>
</dbReference>
<dbReference type="PRINTS" id="PR00132">
    <property type="entry name" value="GLHYDRLASE2"/>
</dbReference>
<dbReference type="InterPro" id="IPR036156">
    <property type="entry name" value="Beta-gal/glucu_dom_sf"/>
</dbReference>
<dbReference type="RefSeq" id="XP_018133414.1">
    <property type="nucleotide sequence ID" value="XM_018271614.2"/>
</dbReference>
<dbReference type="InterPro" id="IPR017853">
    <property type="entry name" value="GH"/>
</dbReference>
<evidence type="ECO:0000256" key="3">
    <source>
        <dbReference type="ARBA" id="ARBA00012756"/>
    </source>
</evidence>
<evidence type="ECO:0000256" key="1">
    <source>
        <dbReference type="ARBA" id="ARBA00001412"/>
    </source>
</evidence>
<dbReference type="InterPro" id="IPR050347">
    <property type="entry name" value="Bact_Beta-galactosidase"/>
</dbReference>
<dbReference type="PANTHER" id="PTHR46323">
    <property type="entry name" value="BETA-GALACTOSIDASE"/>
    <property type="match status" value="1"/>
</dbReference>
<comment type="catalytic activity">
    <reaction evidence="1">
        <text>Hydrolysis of terminal non-reducing beta-D-galactose residues in beta-D-galactosides.</text>
        <dbReference type="EC" id="3.2.1.23"/>
    </reaction>
</comment>